<sequence>MKWLKMFLLLVLIAGCGVAGYGLYLYDAAFDTAKEMYQPGREKSDLRRKDVSVEAGDPISILVMGVDERQGDRGRTDAMMVLGVNPRRDSVLMFSIPRDTRTQIPGHGPDKINHAYAYGGVPLATKTVEQFLDVPVDYYVEVNMKGFERVVNQLGGVNVHNEFAFQLEGYQFPEGNLHLNGAEALKYARMRKDDPRGDIGRGERQQEVLAQVMTRAKNPVNVTRMSDILRSLGDNVKTNLSPDELQTMTRDYRSAIDQIEHLKVQGSGERLDGVWYYIVSDEERQRITRELNQQLGLF</sequence>
<proteinExistence type="inferred from homology"/>
<dbReference type="AlphaFoldDB" id="A0A1G6I5I5"/>
<dbReference type="PANTHER" id="PTHR33392">
    <property type="entry name" value="POLYISOPRENYL-TEICHOIC ACID--PEPTIDOGLYCAN TEICHOIC ACID TRANSFERASE TAGU"/>
    <property type="match status" value="1"/>
</dbReference>
<evidence type="ECO:0000259" key="2">
    <source>
        <dbReference type="Pfam" id="PF03816"/>
    </source>
</evidence>
<dbReference type="STRING" id="1236220.SAMN04488112_10268"/>
<dbReference type="Gene3D" id="3.40.630.190">
    <property type="entry name" value="LCP protein"/>
    <property type="match status" value="1"/>
</dbReference>
<dbReference type="Proteomes" id="UP000199387">
    <property type="component" value="Unassembled WGS sequence"/>
</dbReference>
<dbReference type="PANTHER" id="PTHR33392:SF6">
    <property type="entry name" value="POLYISOPRENYL-TEICHOIC ACID--PEPTIDOGLYCAN TEICHOIC ACID TRANSFERASE TAGU"/>
    <property type="match status" value="1"/>
</dbReference>
<name>A0A1G6I5I5_9BACL</name>
<dbReference type="InterPro" id="IPR050922">
    <property type="entry name" value="LytR/CpsA/Psr_CW_biosynth"/>
</dbReference>
<organism evidence="3 4">
    <name type="scientific">Melghirimyces thermohalophilus</name>
    <dbReference type="NCBI Taxonomy" id="1236220"/>
    <lineage>
        <taxon>Bacteria</taxon>
        <taxon>Bacillati</taxon>
        <taxon>Bacillota</taxon>
        <taxon>Bacilli</taxon>
        <taxon>Bacillales</taxon>
        <taxon>Thermoactinomycetaceae</taxon>
        <taxon>Melghirimyces</taxon>
    </lineage>
</organism>
<dbReference type="InterPro" id="IPR004474">
    <property type="entry name" value="LytR_CpsA_psr"/>
</dbReference>
<dbReference type="RefSeq" id="WP_091565971.1">
    <property type="nucleotide sequence ID" value="NZ_FMZA01000002.1"/>
</dbReference>
<dbReference type="NCBIfam" id="TIGR00350">
    <property type="entry name" value="lytR_cpsA_psr"/>
    <property type="match status" value="1"/>
</dbReference>
<keyword evidence="4" id="KW-1185">Reference proteome</keyword>
<dbReference type="PROSITE" id="PS51257">
    <property type="entry name" value="PROKAR_LIPOPROTEIN"/>
    <property type="match status" value="1"/>
</dbReference>
<evidence type="ECO:0000313" key="4">
    <source>
        <dbReference type="Proteomes" id="UP000199387"/>
    </source>
</evidence>
<comment type="similarity">
    <text evidence="1">Belongs to the LytR/CpsA/Psr (LCP) family.</text>
</comment>
<dbReference type="OrthoDB" id="27330at2"/>
<gene>
    <name evidence="3" type="ORF">SAMN04488112_10268</name>
</gene>
<feature type="domain" description="Cell envelope-related transcriptional attenuator" evidence="2">
    <location>
        <begin position="75"/>
        <end position="217"/>
    </location>
</feature>
<reference evidence="3 4" key="1">
    <citation type="submission" date="2016-10" db="EMBL/GenBank/DDBJ databases">
        <authorList>
            <person name="de Groot N.N."/>
        </authorList>
    </citation>
    <scope>NUCLEOTIDE SEQUENCE [LARGE SCALE GENOMIC DNA]</scope>
    <source>
        <strain evidence="3 4">DSM 45514</strain>
    </source>
</reference>
<evidence type="ECO:0000256" key="1">
    <source>
        <dbReference type="ARBA" id="ARBA00006068"/>
    </source>
</evidence>
<dbReference type="Pfam" id="PF03816">
    <property type="entry name" value="LytR_cpsA_psr"/>
    <property type="match status" value="1"/>
</dbReference>
<evidence type="ECO:0000313" key="3">
    <source>
        <dbReference type="EMBL" id="SDC01799.1"/>
    </source>
</evidence>
<dbReference type="EMBL" id="FMZA01000002">
    <property type="protein sequence ID" value="SDC01799.1"/>
    <property type="molecule type" value="Genomic_DNA"/>
</dbReference>
<protein>
    <submittedName>
        <fullName evidence="3">Transcriptional attenuator, LytR family</fullName>
    </submittedName>
</protein>
<accession>A0A1G6I5I5</accession>